<dbReference type="PANTHER" id="PTHR31375">
    <property type="match status" value="1"/>
</dbReference>
<dbReference type="GO" id="GO:0016829">
    <property type="term" value="F:lyase activity"/>
    <property type="evidence" value="ECO:0007669"/>
    <property type="project" value="UniProtKB-KW"/>
</dbReference>
<dbReference type="InterPro" id="IPR000743">
    <property type="entry name" value="Glyco_hydro_28"/>
</dbReference>
<evidence type="ECO:0000256" key="6">
    <source>
        <dbReference type="ARBA" id="ARBA00023295"/>
    </source>
</evidence>
<comment type="similarity">
    <text evidence="2 8">Belongs to the glycosyl hydrolase 28 family.</text>
</comment>
<dbReference type="SMART" id="SM00710">
    <property type="entry name" value="PbH1"/>
    <property type="match status" value="4"/>
</dbReference>
<dbReference type="InterPro" id="IPR012334">
    <property type="entry name" value="Pectin_lyas_fold"/>
</dbReference>
<evidence type="ECO:0000256" key="1">
    <source>
        <dbReference type="ARBA" id="ARBA00004191"/>
    </source>
</evidence>
<dbReference type="Pfam" id="PF00295">
    <property type="entry name" value="Glyco_hydro_28"/>
    <property type="match status" value="1"/>
</dbReference>
<evidence type="ECO:0000313" key="10">
    <source>
        <dbReference type="EMBL" id="CAA0820190.1"/>
    </source>
</evidence>
<dbReference type="GO" id="GO:0004650">
    <property type="term" value="F:polygalacturonase activity"/>
    <property type="evidence" value="ECO:0007669"/>
    <property type="project" value="InterPro"/>
</dbReference>
<dbReference type="Gene3D" id="2.160.20.10">
    <property type="entry name" value="Single-stranded right-handed beta-helix, Pectin lyase-like"/>
    <property type="match status" value="1"/>
</dbReference>
<keyword evidence="10" id="KW-0456">Lyase</keyword>
<dbReference type="OrthoDB" id="187139at2759"/>
<evidence type="ECO:0000313" key="11">
    <source>
        <dbReference type="Proteomes" id="UP001153555"/>
    </source>
</evidence>
<keyword evidence="5 8" id="KW-0378">Hydrolase</keyword>
<dbReference type="Proteomes" id="UP001153555">
    <property type="component" value="Unassembled WGS sequence"/>
</dbReference>
<protein>
    <submittedName>
        <fullName evidence="10">Pectin lyase-like superfamily protein</fullName>
    </submittedName>
</protein>
<dbReference type="AlphaFoldDB" id="A0A9N7R8C5"/>
<keyword evidence="4" id="KW-0964">Secreted</keyword>
<dbReference type="GO" id="GO:0005975">
    <property type="term" value="P:carbohydrate metabolic process"/>
    <property type="evidence" value="ECO:0007669"/>
    <property type="project" value="InterPro"/>
</dbReference>
<comment type="subcellular location">
    <subcellularLocation>
        <location evidence="1">Secreted</location>
        <location evidence="1">Cell wall</location>
    </subcellularLocation>
</comment>
<evidence type="ECO:0000256" key="9">
    <source>
        <dbReference type="SAM" id="MobiDB-lite"/>
    </source>
</evidence>
<comment type="caution">
    <text evidence="10">The sequence shown here is derived from an EMBL/GenBank/DDBJ whole genome shotgun (WGS) entry which is preliminary data.</text>
</comment>
<organism evidence="10 11">
    <name type="scientific">Striga hermonthica</name>
    <name type="common">Purple witchweed</name>
    <name type="synonym">Buchnera hermonthica</name>
    <dbReference type="NCBI Taxonomy" id="68872"/>
    <lineage>
        <taxon>Eukaryota</taxon>
        <taxon>Viridiplantae</taxon>
        <taxon>Streptophyta</taxon>
        <taxon>Embryophyta</taxon>
        <taxon>Tracheophyta</taxon>
        <taxon>Spermatophyta</taxon>
        <taxon>Magnoliopsida</taxon>
        <taxon>eudicotyledons</taxon>
        <taxon>Gunneridae</taxon>
        <taxon>Pentapetalae</taxon>
        <taxon>asterids</taxon>
        <taxon>lamiids</taxon>
        <taxon>Lamiales</taxon>
        <taxon>Orobanchaceae</taxon>
        <taxon>Buchnereae</taxon>
        <taxon>Striga</taxon>
    </lineage>
</organism>
<evidence type="ECO:0000256" key="7">
    <source>
        <dbReference type="ARBA" id="ARBA00023316"/>
    </source>
</evidence>
<feature type="region of interest" description="Disordered" evidence="9">
    <location>
        <begin position="1"/>
        <end position="27"/>
    </location>
</feature>
<evidence type="ECO:0000256" key="4">
    <source>
        <dbReference type="ARBA" id="ARBA00022525"/>
    </source>
</evidence>
<dbReference type="GO" id="GO:0071555">
    <property type="term" value="P:cell wall organization"/>
    <property type="evidence" value="ECO:0007669"/>
    <property type="project" value="UniProtKB-KW"/>
</dbReference>
<sequence length="393" mass="41986">MISSYAKKHHRKLKPKPAPSPNNSNYYDSKTFNVMDYGAKGDGKTDDTNAFKNAWLDACKAGNSEVLVPADYTFLLGPLDLSVQCNNIIFQLNGNLLASTSSSAWKGNLLQWLNFRYVTDLRIQGTGRIDGQGLAWWNKKNGFSTAPTALRVADVKGSTVVGISFVNSAKAHLKFDNCDGVLVDTISIQSPGESPNTDGIHLQNSVNVEIRESKISSGDDCISIQTGCENVFIDRVACGPSHGISIGGLGKNGEKATVSGVIVQDSTITSSMTGTRIKTWQGGSGAVSNVSFTNIRVSKVDTPIVIDQYYSDEGHTQNKTSAVAVTDISFVKIQGTYNQKAVSIACSDNSPCKGVTLSNIGLNSASLETESPLCYRAYVSVEDPVSPSINCKG</sequence>
<keyword evidence="11" id="KW-1185">Reference proteome</keyword>
<feature type="compositionally biased region" description="Basic residues" evidence="9">
    <location>
        <begin position="1"/>
        <end position="15"/>
    </location>
</feature>
<dbReference type="SUPFAM" id="SSF51126">
    <property type="entry name" value="Pectin lyase-like"/>
    <property type="match status" value="1"/>
</dbReference>
<keyword evidence="3" id="KW-0134">Cell wall</keyword>
<dbReference type="InterPro" id="IPR006626">
    <property type="entry name" value="PbH1"/>
</dbReference>
<name>A0A9N7R8C5_STRHE</name>
<evidence type="ECO:0000256" key="5">
    <source>
        <dbReference type="ARBA" id="ARBA00022801"/>
    </source>
</evidence>
<evidence type="ECO:0000256" key="3">
    <source>
        <dbReference type="ARBA" id="ARBA00022512"/>
    </source>
</evidence>
<gene>
    <name evidence="10" type="ORF">SHERM_01428</name>
</gene>
<keyword evidence="7" id="KW-0961">Cell wall biogenesis/degradation</keyword>
<dbReference type="EMBL" id="CACSLK010020336">
    <property type="protein sequence ID" value="CAA0820190.1"/>
    <property type="molecule type" value="Genomic_DNA"/>
</dbReference>
<evidence type="ECO:0000256" key="2">
    <source>
        <dbReference type="ARBA" id="ARBA00008834"/>
    </source>
</evidence>
<accession>A0A9N7R8C5</accession>
<proteinExistence type="inferred from homology"/>
<dbReference type="InterPro" id="IPR011050">
    <property type="entry name" value="Pectin_lyase_fold/virulence"/>
</dbReference>
<reference evidence="10" key="1">
    <citation type="submission" date="2019-12" db="EMBL/GenBank/DDBJ databases">
        <authorList>
            <person name="Scholes J."/>
        </authorList>
    </citation>
    <scope>NUCLEOTIDE SEQUENCE</scope>
</reference>
<keyword evidence="6 8" id="KW-0326">Glycosidase</keyword>
<evidence type="ECO:0000256" key="8">
    <source>
        <dbReference type="RuleBase" id="RU361169"/>
    </source>
</evidence>